<evidence type="ECO:0000313" key="3">
    <source>
        <dbReference type="Proteomes" id="UP001165289"/>
    </source>
</evidence>
<protein>
    <submittedName>
        <fullName evidence="2">NudC domain-containing protein 2-like</fullName>
    </submittedName>
</protein>
<accession>A0AAV7JXQ9</accession>
<evidence type="ECO:0000313" key="2">
    <source>
        <dbReference type="EMBL" id="KAI6653758.1"/>
    </source>
</evidence>
<reference evidence="2 3" key="1">
    <citation type="journal article" date="2023" name="BMC Biol.">
        <title>The compact genome of the sponge Oopsacas minuta (Hexactinellida) is lacking key metazoan core genes.</title>
        <authorList>
            <person name="Santini S."/>
            <person name="Schenkelaars Q."/>
            <person name="Jourda C."/>
            <person name="Duchesne M."/>
            <person name="Belahbib H."/>
            <person name="Rocher C."/>
            <person name="Selva M."/>
            <person name="Riesgo A."/>
            <person name="Vervoort M."/>
            <person name="Leys S.P."/>
            <person name="Kodjabachian L."/>
            <person name="Le Bivic A."/>
            <person name="Borchiellini C."/>
            <person name="Claverie J.M."/>
            <person name="Renard E."/>
        </authorList>
    </citation>
    <scope>NUCLEOTIDE SEQUENCE [LARGE SCALE GENOMIC DNA]</scope>
    <source>
        <strain evidence="2">SPO-2</strain>
    </source>
</reference>
<dbReference type="PANTHER" id="PTHR12356">
    <property type="entry name" value="NUCLEAR MOVEMENT PROTEIN NUDC"/>
    <property type="match status" value="1"/>
</dbReference>
<organism evidence="2 3">
    <name type="scientific">Oopsacas minuta</name>
    <dbReference type="NCBI Taxonomy" id="111878"/>
    <lineage>
        <taxon>Eukaryota</taxon>
        <taxon>Metazoa</taxon>
        <taxon>Porifera</taxon>
        <taxon>Hexactinellida</taxon>
        <taxon>Hexasterophora</taxon>
        <taxon>Lyssacinosida</taxon>
        <taxon>Leucopsacidae</taxon>
        <taxon>Oopsacas</taxon>
    </lineage>
</organism>
<dbReference type="Gene3D" id="1.20.5.740">
    <property type="entry name" value="Single helix bin"/>
    <property type="match status" value="1"/>
</dbReference>
<comment type="caution">
    <text evidence="2">The sequence shown here is derived from an EMBL/GenBank/DDBJ whole genome shotgun (WGS) entry which is preliminary data.</text>
</comment>
<dbReference type="Proteomes" id="UP001165289">
    <property type="component" value="Unassembled WGS sequence"/>
</dbReference>
<dbReference type="GO" id="GO:0006457">
    <property type="term" value="P:protein folding"/>
    <property type="evidence" value="ECO:0007669"/>
    <property type="project" value="TreeGrafter"/>
</dbReference>
<dbReference type="PANTHER" id="PTHR12356:SF18">
    <property type="entry name" value="NUDC DOMAIN-CONTAINING PROTEIN 2"/>
    <property type="match status" value="1"/>
</dbReference>
<name>A0AAV7JXQ9_9METZ</name>
<dbReference type="AlphaFoldDB" id="A0AAV7JXQ9"/>
<dbReference type="InterPro" id="IPR007052">
    <property type="entry name" value="CS_dom"/>
</dbReference>
<proteinExistence type="predicted"/>
<evidence type="ECO:0000259" key="1">
    <source>
        <dbReference type="PROSITE" id="PS51203"/>
    </source>
</evidence>
<gene>
    <name evidence="2" type="ORF">LOD99_3262</name>
</gene>
<feature type="domain" description="CS" evidence="1">
    <location>
        <begin position="13"/>
        <end position="103"/>
    </location>
</feature>
<dbReference type="SUPFAM" id="SSF49764">
    <property type="entry name" value="HSP20-like chaperones"/>
    <property type="match status" value="1"/>
</dbReference>
<dbReference type="InterPro" id="IPR008978">
    <property type="entry name" value="HSP20-like_chaperone"/>
</dbReference>
<keyword evidence="3" id="KW-1185">Reference proteome</keyword>
<dbReference type="EMBL" id="JAKMXF010000255">
    <property type="protein sequence ID" value="KAI6653758.1"/>
    <property type="molecule type" value="Genomic_DNA"/>
</dbReference>
<dbReference type="GO" id="GO:0051082">
    <property type="term" value="F:unfolded protein binding"/>
    <property type="evidence" value="ECO:0007669"/>
    <property type="project" value="TreeGrafter"/>
</dbReference>
<dbReference type="Gene3D" id="2.60.40.790">
    <property type="match status" value="1"/>
</dbReference>
<dbReference type="GO" id="GO:0005737">
    <property type="term" value="C:cytoplasm"/>
    <property type="evidence" value="ECO:0007669"/>
    <property type="project" value="TreeGrafter"/>
</dbReference>
<sequence>MAHFDEKSGLIQCTTEWGSWAQTVEEVQITVNLKTKTSGREVNCQIKPNSIKLVIQSVVLFSGQLYSTVIEDESTWSINDGREIEIILIKSIREARNCWKSLLKDKFAADPKVFDDMEKKLTLERFHLENPGFDFSNADISGNYHKGGPNMEFDNK</sequence>
<dbReference type="PROSITE" id="PS51203">
    <property type="entry name" value="CS"/>
    <property type="match status" value="1"/>
</dbReference>
<dbReference type="Pfam" id="PF04969">
    <property type="entry name" value="CS"/>
    <property type="match status" value="1"/>
</dbReference>
<dbReference type="InterPro" id="IPR037898">
    <property type="entry name" value="NudC_fam"/>
</dbReference>